<proteinExistence type="inferred from homology"/>
<dbReference type="Pfam" id="PF00022">
    <property type="entry name" value="Actin"/>
    <property type="match status" value="1"/>
</dbReference>
<organism evidence="2 3">
    <name type="scientific">Tritrichomonas musculus</name>
    <dbReference type="NCBI Taxonomy" id="1915356"/>
    <lineage>
        <taxon>Eukaryota</taxon>
        <taxon>Metamonada</taxon>
        <taxon>Parabasalia</taxon>
        <taxon>Tritrichomonadida</taxon>
        <taxon>Tritrichomonadidae</taxon>
        <taxon>Tritrichomonas</taxon>
    </lineage>
</organism>
<protein>
    <recommendedName>
        <fullName evidence="4">Actin</fullName>
    </recommendedName>
</protein>
<accession>A0ABR2KN92</accession>
<dbReference type="SMART" id="SM00268">
    <property type="entry name" value="ACTIN"/>
    <property type="match status" value="1"/>
</dbReference>
<gene>
    <name evidence="2" type="ORF">M9Y10_029867</name>
</gene>
<dbReference type="PANTHER" id="PTHR11937">
    <property type="entry name" value="ACTIN"/>
    <property type="match status" value="1"/>
</dbReference>
<reference evidence="2 3" key="1">
    <citation type="submission" date="2024-04" db="EMBL/GenBank/DDBJ databases">
        <title>Tritrichomonas musculus Genome.</title>
        <authorList>
            <person name="Alves-Ferreira E."/>
            <person name="Grigg M."/>
            <person name="Lorenzi H."/>
            <person name="Galac M."/>
        </authorList>
    </citation>
    <scope>NUCLEOTIDE SEQUENCE [LARGE SCALE GENOMIC DNA]</scope>
    <source>
        <strain evidence="2 3">EAF2021</strain>
    </source>
</reference>
<name>A0ABR2KN92_9EUKA</name>
<dbReference type="PRINTS" id="PR00190">
    <property type="entry name" value="ACTIN"/>
</dbReference>
<evidence type="ECO:0000256" key="1">
    <source>
        <dbReference type="RuleBase" id="RU000487"/>
    </source>
</evidence>
<evidence type="ECO:0000313" key="2">
    <source>
        <dbReference type="EMBL" id="KAK8892628.1"/>
    </source>
</evidence>
<dbReference type="SUPFAM" id="SSF53067">
    <property type="entry name" value="Actin-like ATPase domain"/>
    <property type="match status" value="2"/>
</dbReference>
<dbReference type="Gene3D" id="3.30.420.40">
    <property type="match status" value="2"/>
</dbReference>
<comment type="caution">
    <text evidence="2">The sequence shown here is derived from an EMBL/GenBank/DDBJ whole genome shotgun (WGS) entry which is preliminary data.</text>
</comment>
<evidence type="ECO:0008006" key="4">
    <source>
        <dbReference type="Google" id="ProtNLM"/>
    </source>
</evidence>
<comment type="similarity">
    <text evidence="1">Belongs to the actin family.</text>
</comment>
<dbReference type="EMBL" id="JAPFFF010000004">
    <property type="protein sequence ID" value="KAK8892628.1"/>
    <property type="molecule type" value="Genomic_DNA"/>
</dbReference>
<keyword evidence="3" id="KW-1185">Reference proteome</keyword>
<evidence type="ECO:0000313" key="3">
    <source>
        <dbReference type="Proteomes" id="UP001470230"/>
    </source>
</evidence>
<sequence length="386" mass="44051">MFKDTATIVIDNGSKTIRAGISGEDNPRYIFPTVVGKPKFNYSIGYKINNEGILDYYVGENAISHRSLLNLGYPIKHGIVTNWDLFEMLYTNTFYTRLRADPEDHPVLLSEAAMNTKKVRAKMIQIMFENFNVPSLFFSMRAVLSLYSSRQQTGLVMQSGDEVTDIVPITNGRPITNSILSYNFGGKDLTIWLQKNIKDSNFISKIEHLEPSDIENLTYDMKKELCYVCQNYEVELQKAKTTKECESVFKCEKNGECVTLNDERFKCPEIMFNPQIQPFNFDFEGIHKSIHESISKCDKELHNELYSHIFLSGGNSHFRGLSERLENEIKKMTQNEKKVEVTCAESTNAAWIGGSIFASDEPFASKFVTNEMYKDSGADIVSEKFC</sequence>
<dbReference type="InterPro" id="IPR043129">
    <property type="entry name" value="ATPase_NBD"/>
</dbReference>
<dbReference type="InterPro" id="IPR004000">
    <property type="entry name" value="Actin"/>
</dbReference>
<dbReference type="Proteomes" id="UP001470230">
    <property type="component" value="Unassembled WGS sequence"/>
</dbReference>
<dbReference type="Gene3D" id="3.90.640.10">
    <property type="entry name" value="Actin, Chain A, domain 4"/>
    <property type="match status" value="1"/>
</dbReference>